<dbReference type="FunFam" id="3.20.70.20:FF:000009">
    <property type="entry name" value="Ribonucleoside-diphosphate reductase"/>
    <property type="match status" value="1"/>
</dbReference>
<dbReference type="InterPro" id="IPR000788">
    <property type="entry name" value="RNR_lg_C"/>
</dbReference>
<dbReference type="OrthoDB" id="9762933at2"/>
<evidence type="ECO:0000256" key="5">
    <source>
        <dbReference type="ARBA" id="ARBA00023002"/>
    </source>
</evidence>
<evidence type="ECO:0000256" key="8">
    <source>
        <dbReference type="ARBA" id="ARBA00047754"/>
    </source>
</evidence>
<feature type="region of interest" description="Disordered" evidence="11">
    <location>
        <begin position="925"/>
        <end position="948"/>
    </location>
</feature>
<dbReference type="AlphaFoldDB" id="A0A5C6BYL3"/>
<keyword evidence="5 10" id="KW-0560">Oxidoreductase</keyword>
<comment type="similarity">
    <text evidence="1 10">Belongs to the ribonucleoside diphosphate reductase large chain family.</text>
</comment>
<keyword evidence="3 9" id="KW-0547">Nucleotide-binding</keyword>
<comment type="catalytic activity">
    <reaction evidence="8 10">
        <text>a 2'-deoxyribonucleoside 5'-diphosphate + [thioredoxin]-disulfide + H2O = a ribonucleoside 5'-diphosphate + [thioredoxin]-dithiol</text>
        <dbReference type="Rhea" id="RHEA:23252"/>
        <dbReference type="Rhea" id="RHEA-COMP:10698"/>
        <dbReference type="Rhea" id="RHEA-COMP:10700"/>
        <dbReference type="ChEBI" id="CHEBI:15377"/>
        <dbReference type="ChEBI" id="CHEBI:29950"/>
        <dbReference type="ChEBI" id="CHEBI:50058"/>
        <dbReference type="ChEBI" id="CHEBI:57930"/>
        <dbReference type="ChEBI" id="CHEBI:73316"/>
        <dbReference type="EC" id="1.17.4.1"/>
    </reaction>
</comment>
<dbReference type="CDD" id="cd01679">
    <property type="entry name" value="RNR_I"/>
    <property type="match status" value="1"/>
</dbReference>
<dbReference type="PANTHER" id="PTHR11573">
    <property type="entry name" value="RIBONUCLEOSIDE-DIPHOSPHATE REDUCTASE LARGE CHAIN"/>
    <property type="match status" value="1"/>
</dbReference>
<proteinExistence type="inferred from homology"/>
<dbReference type="PROSITE" id="PS51161">
    <property type="entry name" value="ATP_CONE"/>
    <property type="match status" value="1"/>
</dbReference>
<dbReference type="Proteomes" id="UP000316304">
    <property type="component" value="Unassembled WGS sequence"/>
</dbReference>
<evidence type="ECO:0000256" key="3">
    <source>
        <dbReference type="ARBA" id="ARBA00022741"/>
    </source>
</evidence>
<dbReference type="EC" id="1.17.4.1" evidence="10"/>
<dbReference type="GO" id="GO:0004748">
    <property type="term" value="F:ribonucleoside-diphosphate reductase activity, thioredoxin disulfide as acceptor"/>
    <property type="evidence" value="ECO:0007669"/>
    <property type="project" value="UniProtKB-EC"/>
</dbReference>
<evidence type="ECO:0000256" key="2">
    <source>
        <dbReference type="ARBA" id="ARBA00022533"/>
    </source>
</evidence>
<name>A0A5C6BYL3_9BACT</name>
<sequence length="954" mass="107839">MSDTRSEKAGPVGAVLKVRKRDGREVDMDRSRIASAIEKAFHAELNLADGQPLGAEIDQDILAIIEQVYASASSKASKGCLSVEQIQDVVEIGLMRREHFHVARRYILYRTEHARLRAVRHVDADLDELAVENREATPRMRLQIEPGVYVAFSEARLQSFLDSIPESRLPGIETEEVIAEVIRGSFDGMTPGDIARALVLSARSRIERSLDYDRFAAALQLAIVYRQTLDVTQSDEHFETTYRDRFEHYVIEGVRCGRLSEQLRSFDLERIAAALLPERDKLFRYLGVQTIYDRYLLHVEGRRIETPQYFWMRVAMGLALREEEDQRTARAIEFYQLLSSFRFTSATPTLFNSGTRHPQLSSCYLTTVQDDLAHIFKSIGDNAMLSKWAGGLGNDWTSVRATGSLIKGTNGTSQGVIPFLKIVNDAAVAVNQGGKRKGAVCAYMEPWHLDFEEFLDLRKNTGDDRRRTHDMHTAAWIPDLFMQRLRDGGMWTMFSPDEASDLHDAYGQRFRERYEYYEELAAAGKMKQHRQLPAIELWRKLLTRTFETGHPWVTFKDPSNIRSPQDHAGVVHSSNLCTEILLNTSADETAVCNLGSVNLAAHVVDGRLDHALLQATISTAMRMLDNVIDINYYPTPEARNANQRHRPVGLGMMGYQDALHQLGIAVASDEAVEFADRSMEAISYFALLASTELAAERGHYESYRGSKWDRGLLPIDTIELLQQQRGDTIDVDRSETMDWQLVRDAVAAHGMRNSNCLAIAPTATISTIIGVTQSIEPTYKLLYAKSNLSGEFTQINEPLVNVLREHGLWDAQMLDDLKYHDGSLADIQRVPEPIRRLFATAFEIEPQWLIEAASRRQKWIDQGQSLNLYLAKPSGKAIDSMYKLAWQRGLKTTYYLRSLAATQVEKSTVDVNRHGIQPRWMKSASESSEIRIDRGPQPVPSACSIEDPDCEACQ</sequence>
<dbReference type="GO" id="GO:0005971">
    <property type="term" value="C:ribonucleoside-diphosphate reductase complex"/>
    <property type="evidence" value="ECO:0007669"/>
    <property type="project" value="TreeGrafter"/>
</dbReference>
<protein>
    <recommendedName>
        <fullName evidence="10">Ribonucleoside-diphosphate reductase</fullName>
        <ecNumber evidence="10">1.17.4.1</ecNumber>
    </recommendedName>
</protein>
<dbReference type="Pfam" id="PF00317">
    <property type="entry name" value="Ribonuc_red_lgN"/>
    <property type="match status" value="1"/>
</dbReference>
<dbReference type="Pfam" id="PF02867">
    <property type="entry name" value="Ribonuc_red_lgC"/>
    <property type="match status" value="1"/>
</dbReference>
<dbReference type="UniPathway" id="UPA00326"/>
<comment type="caution">
    <text evidence="13">The sequence shown here is derived from an EMBL/GenBank/DDBJ whole genome shotgun (WGS) entry which is preliminary data.</text>
</comment>
<evidence type="ECO:0000256" key="4">
    <source>
        <dbReference type="ARBA" id="ARBA00022840"/>
    </source>
</evidence>
<dbReference type="InterPro" id="IPR039718">
    <property type="entry name" value="Rrm1"/>
</dbReference>
<dbReference type="PRINTS" id="PR01183">
    <property type="entry name" value="RIBORDTASEM1"/>
</dbReference>
<dbReference type="InterPro" id="IPR008926">
    <property type="entry name" value="RNR_R1-su_N"/>
</dbReference>
<dbReference type="RefSeq" id="WP_146597115.1">
    <property type="nucleotide sequence ID" value="NZ_SJPT01000012.1"/>
</dbReference>
<keyword evidence="14" id="KW-1185">Reference proteome</keyword>
<reference evidence="13 14" key="1">
    <citation type="submission" date="2019-02" db="EMBL/GenBank/DDBJ databases">
        <title>Deep-cultivation of Planctomycetes and their phenomic and genomic characterization uncovers novel biology.</title>
        <authorList>
            <person name="Wiegand S."/>
            <person name="Jogler M."/>
            <person name="Boedeker C."/>
            <person name="Pinto D."/>
            <person name="Vollmers J."/>
            <person name="Rivas-Marin E."/>
            <person name="Kohn T."/>
            <person name="Peeters S.H."/>
            <person name="Heuer A."/>
            <person name="Rast P."/>
            <person name="Oberbeckmann S."/>
            <person name="Bunk B."/>
            <person name="Jeske O."/>
            <person name="Meyerdierks A."/>
            <person name="Storesund J.E."/>
            <person name="Kallscheuer N."/>
            <person name="Luecker S."/>
            <person name="Lage O.M."/>
            <person name="Pohl T."/>
            <person name="Merkel B.J."/>
            <person name="Hornburger P."/>
            <person name="Mueller R.-W."/>
            <person name="Bruemmer F."/>
            <person name="Labrenz M."/>
            <person name="Spormann A.M."/>
            <person name="Op Den Camp H."/>
            <person name="Overmann J."/>
            <person name="Amann R."/>
            <person name="Jetten M.S.M."/>
            <person name="Mascher T."/>
            <person name="Medema M.H."/>
            <person name="Devos D.P."/>
            <person name="Kaster A.-K."/>
            <person name="Ovreas L."/>
            <person name="Rohde M."/>
            <person name="Galperin M.Y."/>
            <person name="Jogler C."/>
        </authorList>
    </citation>
    <scope>NUCLEOTIDE SEQUENCE [LARGE SCALE GENOMIC DNA]</scope>
    <source>
        <strain evidence="13 14">Pla52o</strain>
    </source>
</reference>
<dbReference type="SUPFAM" id="SSF51998">
    <property type="entry name" value="PFL-like glycyl radical enzymes"/>
    <property type="match status" value="1"/>
</dbReference>
<dbReference type="SUPFAM" id="SSF48168">
    <property type="entry name" value="R1 subunit of ribonucleotide reductase, N-terminal domain"/>
    <property type="match status" value="1"/>
</dbReference>
<evidence type="ECO:0000313" key="13">
    <source>
        <dbReference type="EMBL" id="TWU17373.1"/>
    </source>
</evidence>
<dbReference type="Pfam" id="PF03477">
    <property type="entry name" value="ATP-cone"/>
    <property type="match status" value="1"/>
</dbReference>
<dbReference type="PROSITE" id="PS00089">
    <property type="entry name" value="RIBORED_LARGE"/>
    <property type="match status" value="1"/>
</dbReference>
<gene>
    <name evidence="13" type="primary">nrdZ</name>
    <name evidence="13" type="ORF">Pla52o_51770</name>
</gene>
<evidence type="ECO:0000256" key="9">
    <source>
        <dbReference type="PROSITE-ProRule" id="PRU00492"/>
    </source>
</evidence>
<accession>A0A5C6BYL3</accession>
<evidence type="ECO:0000256" key="11">
    <source>
        <dbReference type="SAM" id="MobiDB-lite"/>
    </source>
</evidence>
<dbReference type="NCBIfam" id="TIGR02506">
    <property type="entry name" value="NrdE_NrdA"/>
    <property type="match status" value="1"/>
</dbReference>
<feature type="domain" description="ATP-cone" evidence="12">
    <location>
        <begin position="16"/>
        <end position="117"/>
    </location>
</feature>
<evidence type="ECO:0000313" key="14">
    <source>
        <dbReference type="Proteomes" id="UP000316304"/>
    </source>
</evidence>
<evidence type="ECO:0000256" key="6">
    <source>
        <dbReference type="ARBA" id="ARBA00023116"/>
    </source>
</evidence>
<dbReference type="InterPro" id="IPR005144">
    <property type="entry name" value="ATP-cone_dom"/>
</dbReference>
<dbReference type="GO" id="GO:0009263">
    <property type="term" value="P:deoxyribonucleotide biosynthetic process"/>
    <property type="evidence" value="ECO:0007669"/>
    <property type="project" value="UniProtKB-KW"/>
</dbReference>
<evidence type="ECO:0000256" key="10">
    <source>
        <dbReference type="RuleBase" id="RU003410"/>
    </source>
</evidence>
<dbReference type="InterPro" id="IPR013346">
    <property type="entry name" value="NrdE_NrdA_C"/>
</dbReference>
<dbReference type="Gene3D" id="3.20.70.20">
    <property type="match status" value="1"/>
</dbReference>
<evidence type="ECO:0000256" key="7">
    <source>
        <dbReference type="ARBA" id="ARBA00024942"/>
    </source>
</evidence>
<organism evidence="13 14">
    <name type="scientific">Novipirellula galeiformis</name>
    <dbReference type="NCBI Taxonomy" id="2528004"/>
    <lineage>
        <taxon>Bacteria</taxon>
        <taxon>Pseudomonadati</taxon>
        <taxon>Planctomycetota</taxon>
        <taxon>Planctomycetia</taxon>
        <taxon>Pirellulales</taxon>
        <taxon>Pirellulaceae</taxon>
        <taxon>Novipirellula</taxon>
    </lineage>
</organism>
<comment type="function">
    <text evidence="7 10">Provides the precursors necessary for DNA synthesis. Catalyzes the biosynthesis of deoxyribonucleotides from the corresponding ribonucleotides.</text>
</comment>
<dbReference type="NCBIfam" id="NF005544">
    <property type="entry name" value="PRK07207.1"/>
    <property type="match status" value="1"/>
</dbReference>
<dbReference type="GO" id="GO:0005524">
    <property type="term" value="F:ATP binding"/>
    <property type="evidence" value="ECO:0007669"/>
    <property type="project" value="UniProtKB-UniRule"/>
</dbReference>
<evidence type="ECO:0000259" key="12">
    <source>
        <dbReference type="PROSITE" id="PS51161"/>
    </source>
</evidence>
<dbReference type="InterPro" id="IPR013509">
    <property type="entry name" value="RNR_lsu_N"/>
</dbReference>
<dbReference type="PANTHER" id="PTHR11573:SF6">
    <property type="entry name" value="RIBONUCLEOSIDE-DIPHOSPHATE REDUCTASE LARGE SUBUNIT"/>
    <property type="match status" value="1"/>
</dbReference>
<keyword evidence="2" id="KW-0021">Allosteric enzyme</keyword>
<keyword evidence="6 10" id="KW-0215">Deoxyribonucleotide synthesis</keyword>
<evidence type="ECO:0000256" key="1">
    <source>
        <dbReference type="ARBA" id="ARBA00010406"/>
    </source>
</evidence>
<dbReference type="EMBL" id="SJPT01000012">
    <property type="protein sequence ID" value="TWU17373.1"/>
    <property type="molecule type" value="Genomic_DNA"/>
</dbReference>
<keyword evidence="4 9" id="KW-0067">ATP-binding</keyword>